<dbReference type="SUPFAM" id="SSF47874">
    <property type="entry name" value="Annexin"/>
    <property type="match status" value="1"/>
</dbReference>
<gene>
    <name evidence="1" type="ORF">CK820_G0025862</name>
</gene>
<organism evidence="1 2">
    <name type="scientific">Pan troglodytes</name>
    <name type="common">Chimpanzee</name>
    <dbReference type="NCBI Taxonomy" id="9598"/>
    <lineage>
        <taxon>Eukaryota</taxon>
        <taxon>Metazoa</taxon>
        <taxon>Chordata</taxon>
        <taxon>Craniata</taxon>
        <taxon>Vertebrata</taxon>
        <taxon>Euteleostomi</taxon>
        <taxon>Mammalia</taxon>
        <taxon>Eutheria</taxon>
        <taxon>Euarchontoglires</taxon>
        <taxon>Primates</taxon>
        <taxon>Haplorrhini</taxon>
        <taxon>Catarrhini</taxon>
        <taxon>Hominidae</taxon>
        <taxon>Pan</taxon>
    </lineage>
</organism>
<dbReference type="GO" id="GO:0005509">
    <property type="term" value="F:calcium ion binding"/>
    <property type="evidence" value="ECO:0007669"/>
    <property type="project" value="InterPro"/>
</dbReference>
<sequence length="35" mass="3713">MAQVLRGTVTDFPGFDERADAETLRKAMKGLGSSG</sequence>
<dbReference type="EMBL" id="NBAG03000277">
    <property type="protein sequence ID" value="PNI51816.1"/>
    <property type="molecule type" value="Genomic_DNA"/>
</dbReference>
<dbReference type="SMR" id="A0A2J8LWZ3"/>
<dbReference type="Gene3D" id="1.10.220.10">
    <property type="entry name" value="Annexin"/>
    <property type="match status" value="1"/>
</dbReference>
<name>A0A2J8LWZ3_PANTR</name>
<accession>A0A2J8LWZ3</accession>
<dbReference type="GO" id="GO:0005544">
    <property type="term" value="F:calcium-dependent phospholipid binding"/>
    <property type="evidence" value="ECO:0007669"/>
    <property type="project" value="InterPro"/>
</dbReference>
<dbReference type="Proteomes" id="UP000236370">
    <property type="component" value="Unassembled WGS sequence"/>
</dbReference>
<dbReference type="InterPro" id="IPR037104">
    <property type="entry name" value="Annexin_sf"/>
</dbReference>
<evidence type="ECO:0000313" key="1">
    <source>
        <dbReference type="EMBL" id="PNI51816.1"/>
    </source>
</evidence>
<reference evidence="1 2" key="1">
    <citation type="submission" date="2017-12" db="EMBL/GenBank/DDBJ databases">
        <title>High-resolution comparative analysis of great ape genomes.</title>
        <authorList>
            <person name="Pollen A."/>
            <person name="Hastie A."/>
            <person name="Hormozdiari F."/>
            <person name="Dougherty M."/>
            <person name="Liu R."/>
            <person name="Chaisson M."/>
            <person name="Hoppe E."/>
            <person name="Hill C."/>
            <person name="Pang A."/>
            <person name="Hillier L."/>
            <person name="Baker C."/>
            <person name="Armstrong J."/>
            <person name="Shendure J."/>
            <person name="Paten B."/>
            <person name="Wilson R."/>
            <person name="Chao H."/>
            <person name="Schneider V."/>
            <person name="Ventura M."/>
            <person name="Kronenberg Z."/>
            <person name="Murali S."/>
            <person name="Gordon D."/>
            <person name="Cantsilieris S."/>
            <person name="Munson K."/>
            <person name="Nelson B."/>
            <person name="Raja A."/>
            <person name="Underwood J."/>
            <person name="Diekhans M."/>
            <person name="Fiddes I."/>
            <person name="Haussler D."/>
            <person name="Eichler E."/>
        </authorList>
    </citation>
    <scope>NUCLEOTIDE SEQUENCE [LARGE SCALE GENOMIC DNA]</scope>
    <source>
        <strain evidence="1">Yerkes chimp pedigree #C0471</strain>
    </source>
</reference>
<protein>
    <submittedName>
        <fullName evidence="1">ANXA5 isoform 11</fullName>
    </submittedName>
</protein>
<evidence type="ECO:0000313" key="2">
    <source>
        <dbReference type="Proteomes" id="UP000236370"/>
    </source>
</evidence>
<proteinExistence type="predicted"/>
<dbReference type="AlphaFoldDB" id="A0A2J8LWZ3"/>
<comment type="caution">
    <text evidence="1">The sequence shown here is derived from an EMBL/GenBank/DDBJ whole genome shotgun (WGS) entry which is preliminary data.</text>
</comment>